<dbReference type="SMART" id="SM00710">
    <property type="entry name" value="PbH1"/>
    <property type="match status" value="9"/>
</dbReference>
<organism evidence="3 4">
    <name type="scientific">Fodinibius roseus</name>
    <dbReference type="NCBI Taxonomy" id="1194090"/>
    <lineage>
        <taxon>Bacteria</taxon>
        <taxon>Pseudomonadati</taxon>
        <taxon>Balneolota</taxon>
        <taxon>Balneolia</taxon>
        <taxon>Balneolales</taxon>
        <taxon>Balneolaceae</taxon>
        <taxon>Fodinibius</taxon>
    </lineage>
</organism>
<reference evidence="3 4" key="1">
    <citation type="submission" date="2016-11" db="EMBL/GenBank/DDBJ databases">
        <authorList>
            <person name="Jaros S."/>
            <person name="Januszkiewicz K."/>
            <person name="Wedrychowicz H."/>
        </authorList>
    </citation>
    <scope>NUCLEOTIDE SEQUENCE [LARGE SCALE GENOMIC DNA]</scope>
    <source>
        <strain evidence="3 4">DSM 21986</strain>
    </source>
</reference>
<dbReference type="InterPro" id="IPR011050">
    <property type="entry name" value="Pectin_lyase_fold/virulence"/>
</dbReference>
<dbReference type="SUPFAM" id="SSF51126">
    <property type="entry name" value="Pectin lyase-like"/>
    <property type="match status" value="2"/>
</dbReference>
<evidence type="ECO:0000259" key="2">
    <source>
        <dbReference type="Pfam" id="PF13229"/>
    </source>
</evidence>
<dbReference type="PROSITE" id="PS51257">
    <property type="entry name" value="PROKAR_LIPOPROTEIN"/>
    <property type="match status" value="1"/>
</dbReference>
<accession>A0A1M5DQD8</accession>
<proteinExistence type="predicted"/>
<dbReference type="AlphaFoldDB" id="A0A1M5DQD8"/>
<name>A0A1M5DQD8_9BACT</name>
<evidence type="ECO:0000259" key="1">
    <source>
        <dbReference type="Pfam" id="PF05048"/>
    </source>
</evidence>
<dbReference type="InterPro" id="IPR006626">
    <property type="entry name" value="PbH1"/>
</dbReference>
<protein>
    <submittedName>
        <fullName evidence="3">Right handed beta helix region</fullName>
    </submittedName>
</protein>
<dbReference type="Proteomes" id="UP000184041">
    <property type="component" value="Unassembled WGS sequence"/>
</dbReference>
<evidence type="ECO:0000313" key="3">
    <source>
        <dbReference type="EMBL" id="SHF69248.1"/>
    </source>
</evidence>
<keyword evidence="4" id="KW-1185">Reference proteome</keyword>
<sequence>MKKAGLGTVTMGLAGCNNTRLVSSEKQEVPDFTEYNDGKKDASSVIQQVVDAGIGDIYFPKGIYRITKTITIDLNSVGVTSIFGNGTARILMEGKGPAFRFIGTHEGTANPSTVKDDVWKHQRSPMVDGIEIVGAHKEAIGIQAEGTIQFTVTRTSIRSAFHAVHLIKRNRNVVISECHFYDNRGIGIFLDNLNLHQINIVNCHISYNSKGGVVSKGTELRNLQIGSCDIEGNMGDAESNVAANIYIESRKGSCGEIAIMGCTIQHTHEAPDSTNIFIDGKVAAQSNTRQHKDGNITIVGNVMSDANMNIDLQNARGVVITGNTIWMGYNYNLRVHCCENFIVSDNMFDRNPVYHSSRRDNWNLAVLFSDCDGGIISGNHIRGAGEIESAVTIRDSRHMNVANCNILDFGRQGLLLENVSDSKVSDCIIRENRAEWREEAIAIRWKSGRDNMITNNLFGNSFSVDDTIGHMNGNIEKSM</sequence>
<dbReference type="InterPro" id="IPR039448">
    <property type="entry name" value="Beta_helix"/>
</dbReference>
<dbReference type="STRING" id="1194090.SAMN05443144_1122"/>
<evidence type="ECO:0000313" key="4">
    <source>
        <dbReference type="Proteomes" id="UP000184041"/>
    </source>
</evidence>
<dbReference type="Gene3D" id="2.160.20.10">
    <property type="entry name" value="Single-stranded right-handed beta-helix, Pectin lyase-like"/>
    <property type="match status" value="1"/>
</dbReference>
<dbReference type="EMBL" id="FQUS01000012">
    <property type="protein sequence ID" value="SHF69248.1"/>
    <property type="molecule type" value="Genomic_DNA"/>
</dbReference>
<feature type="domain" description="Periplasmic copper-binding protein NosD beta helix" evidence="1">
    <location>
        <begin position="288"/>
        <end position="468"/>
    </location>
</feature>
<gene>
    <name evidence="3" type="ORF">SAMN05443144_1122</name>
</gene>
<feature type="domain" description="Right handed beta helix" evidence="2">
    <location>
        <begin position="148"/>
        <end position="234"/>
    </location>
</feature>
<dbReference type="Pfam" id="PF13229">
    <property type="entry name" value="Beta_helix"/>
    <property type="match status" value="1"/>
</dbReference>
<dbReference type="Pfam" id="PF05048">
    <property type="entry name" value="NosD"/>
    <property type="match status" value="1"/>
</dbReference>
<dbReference type="InterPro" id="IPR007742">
    <property type="entry name" value="NosD_dom"/>
</dbReference>
<dbReference type="InterPro" id="IPR012334">
    <property type="entry name" value="Pectin_lyas_fold"/>
</dbReference>